<comment type="similarity">
    <text evidence="4">Belongs to the polysaccharide deacetylase family.</text>
</comment>
<keyword evidence="10 23" id="KW-0732">Signal</keyword>
<evidence type="ECO:0000256" key="9">
    <source>
        <dbReference type="ARBA" id="ARBA00022723"/>
    </source>
</evidence>
<name>A0A068RNU3_9FUNG</name>
<feature type="domain" description="NodB homology" evidence="24">
    <location>
        <begin position="150"/>
        <end position="344"/>
    </location>
</feature>
<evidence type="ECO:0000256" key="3">
    <source>
        <dbReference type="ARBA" id="ARBA00004609"/>
    </source>
</evidence>
<keyword evidence="19" id="KW-0624">Polysaccharide degradation</keyword>
<proteinExistence type="inferred from homology"/>
<keyword evidence="17" id="KW-0449">Lipoprotein</keyword>
<keyword evidence="9" id="KW-0479">Metal-binding</keyword>
<dbReference type="STRING" id="1263082.A0A068RNU3"/>
<dbReference type="InterPro" id="IPR002509">
    <property type="entry name" value="NODB_dom"/>
</dbReference>
<comment type="caution">
    <text evidence="25">The sequence shown here is derived from an EMBL/GenBank/DDBJ whole genome shotgun (WGS) entry which is preliminary data.</text>
</comment>
<evidence type="ECO:0000256" key="12">
    <source>
        <dbReference type="ARBA" id="ARBA00023024"/>
    </source>
</evidence>
<keyword evidence="13" id="KW-0472">Membrane</keyword>
<keyword evidence="11" id="KW-0378">Hydrolase</keyword>
<dbReference type="SUPFAM" id="SSF88713">
    <property type="entry name" value="Glycoside hydrolase/deacetylase"/>
    <property type="match status" value="1"/>
</dbReference>
<keyword evidence="15" id="KW-0119">Carbohydrate metabolism</keyword>
<organism evidence="25 26">
    <name type="scientific">Lichtheimia corymbifera JMRC:FSU:9682</name>
    <dbReference type="NCBI Taxonomy" id="1263082"/>
    <lineage>
        <taxon>Eukaryota</taxon>
        <taxon>Fungi</taxon>
        <taxon>Fungi incertae sedis</taxon>
        <taxon>Mucoromycota</taxon>
        <taxon>Mucoromycotina</taxon>
        <taxon>Mucoromycetes</taxon>
        <taxon>Mucorales</taxon>
        <taxon>Lichtheimiaceae</taxon>
        <taxon>Lichtheimia</taxon>
    </lineage>
</organism>
<evidence type="ECO:0000313" key="26">
    <source>
        <dbReference type="Proteomes" id="UP000027586"/>
    </source>
</evidence>
<dbReference type="Proteomes" id="UP000027586">
    <property type="component" value="Unassembled WGS sequence"/>
</dbReference>
<evidence type="ECO:0000256" key="7">
    <source>
        <dbReference type="ARBA" id="ARBA00022525"/>
    </source>
</evidence>
<keyword evidence="18" id="KW-0961">Cell wall biogenesis/degradation</keyword>
<evidence type="ECO:0000256" key="2">
    <source>
        <dbReference type="ARBA" id="ARBA00004191"/>
    </source>
</evidence>
<evidence type="ECO:0000256" key="14">
    <source>
        <dbReference type="ARBA" id="ARBA00023180"/>
    </source>
</evidence>
<keyword evidence="6" id="KW-0134">Cell wall</keyword>
<dbReference type="EC" id="3.5.1.41" evidence="20"/>
<dbReference type="PANTHER" id="PTHR10587:SF98">
    <property type="entry name" value="CHITIN DEACETYLASE"/>
    <property type="match status" value="1"/>
</dbReference>
<evidence type="ECO:0000256" key="20">
    <source>
        <dbReference type="ARBA" id="ARBA00024056"/>
    </source>
</evidence>
<evidence type="ECO:0000256" key="8">
    <source>
        <dbReference type="ARBA" id="ARBA00022622"/>
    </source>
</evidence>
<keyword evidence="8" id="KW-0336">GPI-anchor</keyword>
<keyword evidence="7" id="KW-0964">Secreted</keyword>
<dbReference type="OrthoDB" id="407355at2759"/>
<keyword evidence="14" id="KW-0325">Glycoprotein</keyword>
<dbReference type="Pfam" id="PF01522">
    <property type="entry name" value="Polysacc_deac_1"/>
    <property type="match status" value="1"/>
</dbReference>
<feature type="signal peptide" evidence="23">
    <location>
        <begin position="1"/>
        <end position="19"/>
    </location>
</feature>
<protein>
    <recommendedName>
        <fullName evidence="20">chitin deacetylase</fullName>
        <ecNumber evidence="20">3.5.1.41</ecNumber>
    </recommendedName>
</protein>
<evidence type="ECO:0000256" key="15">
    <source>
        <dbReference type="ARBA" id="ARBA00023277"/>
    </source>
</evidence>
<feature type="region of interest" description="Disordered" evidence="22">
    <location>
        <begin position="366"/>
        <end position="414"/>
    </location>
</feature>
<keyword evidence="16" id="KW-0170">Cobalt</keyword>
<dbReference type="GO" id="GO:0005886">
    <property type="term" value="C:plasma membrane"/>
    <property type="evidence" value="ECO:0007669"/>
    <property type="project" value="UniProtKB-SubCell"/>
</dbReference>
<comment type="cofactor">
    <cofactor evidence="1">
        <name>Co(2+)</name>
        <dbReference type="ChEBI" id="CHEBI:48828"/>
    </cofactor>
</comment>
<keyword evidence="12" id="KW-0146">Chitin degradation</keyword>
<dbReference type="Gene3D" id="3.20.20.370">
    <property type="entry name" value="Glycoside hydrolase/deacetylase"/>
    <property type="match status" value="1"/>
</dbReference>
<sequence>MIAKYLAIALAVAAPMANAAEYWESWNSKVDPTKITLPKIKQTTSHDETTQCTAYDASSSFEFDPKEWPTTWEVATSNGMDKSAEFTALYKSIPWKSMPDIPVRQLTADGGVNMTGYNPEDPDCWWSATTCTKPKHKGINADIYHCPEPETWGLTFDDGPNCSHNAFYDFLQQDMKLKATMFYIGSNVINWPYGAMRGVKDGHHIAQHTWSHQMMTTLSNEQVLAELYYTQKAIKMVTGITPRHWRPAFGDVDDRVRWIATQLNLTTILWDLDTDDWAAGAEEPMSTVKKHYEDFIKMGKNGTYAKHGNIVLQHEIDATTMNLAMEYLPKIKKNYKHVVDVATCMNITHPYMEKTVTFPTFAKATNASSTNSTSTKKTPSASSSSHESSSTATSVSNKASSSKEDEESAGSMTSPENIILAAAAVLSALLV</sequence>
<evidence type="ECO:0000313" key="25">
    <source>
        <dbReference type="EMBL" id="CDH51853.1"/>
    </source>
</evidence>
<evidence type="ECO:0000256" key="18">
    <source>
        <dbReference type="ARBA" id="ARBA00023316"/>
    </source>
</evidence>
<comment type="subcellular location">
    <subcellularLocation>
        <location evidence="3">Cell membrane</location>
        <topology evidence="3">Lipid-anchor</topology>
        <topology evidence="3">GPI-anchor</topology>
    </subcellularLocation>
    <subcellularLocation>
        <location evidence="2">Secreted</location>
        <location evidence="2">Cell wall</location>
    </subcellularLocation>
</comment>
<evidence type="ECO:0000256" key="4">
    <source>
        <dbReference type="ARBA" id="ARBA00010973"/>
    </source>
</evidence>
<comment type="catalytic activity">
    <reaction evidence="21">
        <text>[(1-&gt;4)-N-acetyl-beta-D-glucosaminyl](n) + n H2O = chitosan + n acetate</text>
        <dbReference type="Rhea" id="RHEA:10464"/>
        <dbReference type="Rhea" id="RHEA-COMP:9593"/>
        <dbReference type="Rhea" id="RHEA-COMP:9597"/>
        <dbReference type="ChEBI" id="CHEBI:15377"/>
        <dbReference type="ChEBI" id="CHEBI:17029"/>
        <dbReference type="ChEBI" id="CHEBI:30089"/>
        <dbReference type="ChEBI" id="CHEBI:57704"/>
        <dbReference type="EC" id="3.5.1.41"/>
    </reaction>
    <physiologicalReaction direction="left-to-right" evidence="21">
        <dbReference type="Rhea" id="RHEA:10465"/>
    </physiologicalReaction>
</comment>
<dbReference type="CDD" id="cd10952">
    <property type="entry name" value="CE4_MrCDA_like"/>
    <property type="match status" value="1"/>
</dbReference>
<dbReference type="GO" id="GO:0000272">
    <property type="term" value="P:polysaccharide catabolic process"/>
    <property type="evidence" value="ECO:0007669"/>
    <property type="project" value="UniProtKB-KW"/>
</dbReference>
<dbReference type="InterPro" id="IPR011330">
    <property type="entry name" value="Glyco_hydro/deAcase_b/a-brl"/>
</dbReference>
<dbReference type="GO" id="GO:0004099">
    <property type="term" value="F:chitin deacetylase activity"/>
    <property type="evidence" value="ECO:0007669"/>
    <property type="project" value="UniProtKB-EC"/>
</dbReference>
<gene>
    <name evidence="25" type="ORF">LCOR_03404.1</name>
</gene>
<evidence type="ECO:0000259" key="24">
    <source>
        <dbReference type="PROSITE" id="PS51677"/>
    </source>
</evidence>
<dbReference type="GO" id="GO:0046872">
    <property type="term" value="F:metal ion binding"/>
    <property type="evidence" value="ECO:0007669"/>
    <property type="project" value="UniProtKB-KW"/>
</dbReference>
<dbReference type="GO" id="GO:0009272">
    <property type="term" value="P:fungal-type cell wall biogenesis"/>
    <property type="evidence" value="ECO:0007669"/>
    <property type="project" value="UniProtKB-ARBA"/>
</dbReference>
<keyword evidence="26" id="KW-1185">Reference proteome</keyword>
<evidence type="ECO:0000256" key="1">
    <source>
        <dbReference type="ARBA" id="ARBA00001941"/>
    </source>
</evidence>
<dbReference type="GO" id="GO:0006032">
    <property type="term" value="P:chitin catabolic process"/>
    <property type="evidence" value="ECO:0007669"/>
    <property type="project" value="UniProtKB-KW"/>
</dbReference>
<evidence type="ECO:0000256" key="6">
    <source>
        <dbReference type="ARBA" id="ARBA00022512"/>
    </source>
</evidence>
<dbReference type="FunFam" id="3.20.20.370:FF:000004">
    <property type="entry name" value="Related to Chitin deacetylase"/>
    <property type="match status" value="1"/>
</dbReference>
<evidence type="ECO:0000256" key="13">
    <source>
        <dbReference type="ARBA" id="ARBA00023136"/>
    </source>
</evidence>
<evidence type="ECO:0000256" key="17">
    <source>
        <dbReference type="ARBA" id="ARBA00023288"/>
    </source>
</evidence>
<dbReference type="GO" id="GO:0071555">
    <property type="term" value="P:cell wall organization"/>
    <property type="evidence" value="ECO:0007669"/>
    <property type="project" value="UniProtKB-KW"/>
</dbReference>
<reference evidence="25" key="1">
    <citation type="submission" date="2013-08" db="EMBL/GenBank/DDBJ databases">
        <title>Gene expansion shapes genome architecture in the human pathogen Lichtheimia corymbifera: an evolutionary genomics analysis in the ancient terrestrial Mucorales (Mucoromycotina).</title>
        <authorList>
            <person name="Schwartze V.U."/>
            <person name="Winter S."/>
            <person name="Shelest E."/>
            <person name="Marcet-Houben M."/>
            <person name="Horn F."/>
            <person name="Wehner S."/>
            <person name="Hoffmann K."/>
            <person name="Riege K."/>
            <person name="Sammeth M."/>
            <person name="Nowrousian M."/>
            <person name="Valiante V."/>
            <person name="Linde J."/>
            <person name="Jacobsen I.D."/>
            <person name="Marz M."/>
            <person name="Brakhage A.A."/>
            <person name="Gabaldon T."/>
            <person name="Bocker S."/>
            <person name="Voigt K."/>
        </authorList>
    </citation>
    <scope>NUCLEOTIDE SEQUENCE [LARGE SCALE GENOMIC DNA]</scope>
    <source>
        <strain evidence="25">FSU 9682</strain>
    </source>
</reference>
<evidence type="ECO:0000256" key="5">
    <source>
        <dbReference type="ARBA" id="ARBA00022475"/>
    </source>
</evidence>
<evidence type="ECO:0000256" key="19">
    <source>
        <dbReference type="ARBA" id="ARBA00023326"/>
    </source>
</evidence>
<feature type="compositionally biased region" description="Low complexity" evidence="22">
    <location>
        <begin position="366"/>
        <end position="400"/>
    </location>
</feature>
<dbReference type="PROSITE" id="PS51677">
    <property type="entry name" value="NODB"/>
    <property type="match status" value="1"/>
</dbReference>
<keyword evidence="5" id="KW-1003">Cell membrane</keyword>
<dbReference type="AlphaFoldDB" id="A0A068RNU3"/>
<evidence type="ECO:0000256" key="16">
    <source>
        <dbReference type="ARBA" id="ARBA00023285"/>
    </source>
</evidence>
<evidence type="ECO:0000256" key="23">
    <source>
        <dbReference type="SAM" id="SignalP"/>
    </source>
</evidence>
<dbReference type="GO" id="GO:0098552">
    <property type="term" value="C:side of membrane"/>
    <property type="evidence" value="ECO:0007669"/>
    <property type="project" value="UniProtKB-KW"/>
</dbReference>
<evidence type="ECO:0000256" key="11">
    <source>
        <dbReference type="ARBA" id="ARBA00022801"/>
    </source>
</evidence>
<evidence type="ECO:0000256" key="22">
    <source>
        <dbReference type="SAM" id="MobiDB-lite"/>
    </source>
</evidence>
<accession>A0A068RNU3</accession>
<feature type="chain" id="PRO_5001655330" description="chitin deacetylase" evidence="23">
    <location>
        <begin position="20"/>
        <end position="431"/>
    </location>
</feature>
<evidence type="ECO:0000256" key="21">
    <source>
        <dbReference type="ARBA" id="ARBA00048494"/>
    </source>
</evidence>
<dbReference type="EMBL" id="CBTN010000011">
    <property type="protein sequence ID" value="CDH51853.1"/>
    <property type="molecule type" value="Genomic_DNA"/>
</dbReference>
<dbReference type="PANTHER" id="PTHR10587">
    <property type="entry name" value="GLYCOSYL TRANSFERASE-RELATED"/>
    <property type="match status" value="1"/>
</dbReference>
<dbReference type="InterPro" id="IPR050248">
    <property type="entry name" value="Polysacc_deacetylase_ArnD"/>
</dbReference>
<evidence type="ECO:0000256" key="10">
    <source>
        <dbReference type="ARBA" id="ARBA00022729"/>
    </source>
</evidence>
<dbReference type="VEuPathDB" id="FungiDB:LCOR_03404.1"/>